<dbReference type="Proteomes" id="UP000308730">
    <property type="component" value="Unassembled WGS sequence"/>
</dbReference>
<dbReference type="InterPro" id="IPR045328">
    <property type="entry name" value="Kre9/Knh1"/>
</dbReference>
<dbReference type="GO" id="GO:0006078">
    <property type="term" value="P:(1-&gt;6)-beta-D-glucan biosynthetic process"/>
    <property type="evidence" value="ECO:0007669"/>
    <property type="project" value="InterPro"/>
</dbReference>
<organism evidence="5 6">
    <name type="scientific">Antrodiella citrinella</name>
    <dbReference type="NCBI Taxonomy" id="2447956"/>
    <lineage>
        <taxon>Eukaryota</taxon>
        <taxon>Fungi</taxon>
        <taxon>Dikarya</taxon>
        <taxon>Basidiomycota</taxon>
        <taxon>Agaricomycotina</taxon>
        <taxon>Agaricomycetes</taxon>
        <taxon>Polyporales</taxon>
        <taxon>Steccherinaceae</taxon>
        <taxon>Antrodiella</taxon>
    </lineage>
</organism>
<comment type="caution">
    <text evidence="5">The sequence shown here is derived from an EMBL/GenBank/DDBJ whole genome shotgun (WGS) entry which is preliminary data.</text>
</comment>
<keyword evidence="6" id="KW-1185">Reference proteome</keyword>
<evidence type="ECO:0000259" key="4">
    <source>
        <dbReference type="Pfam" id="PF10342"/>
    </source>
</evidence>
<feature type="region of interest" description="Disordered" evidence="2">
    <location>
        <begin position="150"/>
        <end position="190"/>
    </location>
</feature>
<dbReference type="Pfam" id="PF10342">
    <property type="entry name" value="Kre9_KNH"/>
    <property type="match status" value="1"/>
</dbReference>
<keyword evidence="1 3" id="KW-0732">Signal</keyword>
<evidence type="ECO:0000256" key="3">
    <source>
        <dbReference type="SAM" id="SignalP"/>
    </source>
</evidence>
<evidence type="ECO:0000313" key="6">
    <source>
        <dbReference type="Proteomes" id="UP000308730"/>
    </source>
</evidence>
<evidence type="ECO:0000256" key="2">
    <source>
        <dbReference type="SAM" id="MobiDB-lite"/>
    </source>
</evidence>
<dbReference type="PANTHER" id="PTHR28154:SF1">
    <property type="entry name" value="CELL WALL SYNTHESIS PROTEIN KNH1-RELATED"/>
    <property type="match status" value="1"/>
</dbReference>
<dbReference type="OrthoDB" id="2432613at2759"/>
<name>A0A4S4N7H5_9APHY</name>
<feature type="signal peptide" evidence="3">
    <location>
        <begin position="1"/>
        <end position="19"/>
    </location>
</feature>
<evidence type="ECO:0000256" key="1">
    <source>
        <dbReference type="ARBA" id="ARBA00022729"/>
    </source>
</evidence>
<protein>
    <recommendedName>
        <fullName evidence="4">Yeast cell wall synthesis Kre9/Knh1-like N-terminal domain-containing protein</fullName>
    </recommendedName>
</protein>
<reference evidence="5 6" key="1">
    <citation type="submission" date="2019-02" db="EMBL/GenBank/DDBJ databases">
        <title>Genome sequencing of the rare red list fungi Antrodiella citrinella (Flaviporus citrinellus).</title>
        <authorList>
            <person name="Buettner E."/>
            <person name="Kellner H."/>
        </authorList>
    </citation>
    <scope>NUCLEOTIDE SEQUENCE [LARGE SCALE GENOMIC DNA]</scope>
    <source>
        <strain evidence="5 6">DSM 108506</strain>
    </source>
</reference>
<feature type="chain" id="PRO_5020242652" description="Yeast cell wall synthesis Kre9/Knh1-like N-terminal domain-containing protein" evidence="3">
    <location>
        <begin position="20"/>
        <end position="223"/>
    </location>
</feature>
<dbReference type="PANTHER" id="PTHR28154">
    <property type="entry name" value="CELL WALL SYNTHESIS PROTEIN KNH1-RELATED"/>
    <property type="match status" value="1"/>
</dbReference>
<dbReference type="EMBL" id="SGPM01000036">
    <property type="protein sequence ID" value="THH31850.1"/>
    <property type="molecule type" value="Genomic_DNA"/>
</dbReference>
<dbReference type="InterPro" id="IPR018466">
    <property type="entry name" value="Kre9/Knh1-like_N"/>
</dbReference>
<gene>
    <name evidence="5" type="ORF">EUX98_g2355</name>
</gene>
<evidence type="ECO:0000313" key="5">
    <source>
        <dbReference type="EMBL" id="THH31850.1"/>
    </source>
</evidence>
<dbReference type="GO" id="GO:0042546">
    <property type="term" value="P:cell wall biogenesis"/>
    <property type="evidence" value="ECO:0007669"/>
    <property type="project" value="InterPro"/>
</dbReference>
<dbReference type="AlphaFoldDB" id="A0A4S4N7H5"/>
<feature type="domain" description="Yeast cell wall synthesis Kre9/Knh1-like N-terminal" evidence="4">
    <location>
        <begin position="25"/>
        <end position="119"/>
    </location>
</feature>
<proteinExistence type="predicted"/>
<accession>A0A4S4N7H5</accession>
<sequence>MFSSVKLIALAICAQSVSAALFMTSPVASSSWAGGQSQTISWEDDGNVPTLASFGPALVTIAVGSQQQQTELQTVVANVNTATTSSVVFTPLANIGPNGADYFIRVQSLGLQDATNPQYPALAFSAKFTMTNMSGTFNATVQAQIDGASAPAASGAPATTPAAPAASTPASTPATSAKTTGSASGSASPTAGVAAKSGSGALGLVASGAAAIAGSVFAAAMLL</sequence>